<protein>
    <submittedName>
        <fullName evidence="4">2-methylcitrate dehydratase</fullName>
    </submittedName>
</protein>
<dbReference type="GO" id="GO:0016829">
    <property type="term" value="F:lyase activity"/>
    <property type="evidence" value="ECO:0007669"/>
    <property type="project" value="InterPro"/>
</dbReference>
<sequence length="468" mass="50593">MSVRKVDMSLPVAGHALAEKIAAVLTPLQLDNIPEKAITVAINDLLDMAGLCIAARRSDYITALINTDDQQGNCTALGHAAGFSASGAALINGTATHGEDFDDTLEGAPIRVGAMVLPAVLAAAERHHRSGEDALRGIVAGLEMVCRFNHVVPGAIHKAGFHPVGVIGVLGATAGVGVTLGLNQQQLTDAFGIAGSFASGLGEFLSEGAWTKRLHPGWAAQSGYKAALLGQAGYNGPRTIFEGPRNLFRVFSRDAPANYPPLIDGLGEQWMMERIAFKPYACGTMIHPFIDCMLQMRQQGIHAEDIISVECDTGEGLVDRLWEPLASKQRPTSGYAAKFSMPFAMAISFFEGDAGLEQFTDDKIDLPQVLALAAKIRYRIDPHNEYPRNYSGHARVTFTDGRVHEWRQPHFRGGVKEPLTRDALIEKFRRNIAYGGLPSGYGEDLLQYCLNIARVEDVASLARFRTPT</sequence>
<dbReference type="PANTHER" id="PTHR16943:SF8">
    <property type="entry name" value="2-METHYLCITRATE DEHYDRATASE"/>
    <property type="match status" value="1"/>
</dbReference>
<evidence type="ECO:0000256" key="1">
    <source>
        <dbReference type="ARBA" id="ARBA00006174"/>
    </source>
</evidence>
<dbReference type="InterPro" id="IPR042188">
    <property type="entry name" value="MmgE/PrpD_sf_2"/>
</dbReference>
<comment type="caution">
    <text evidence="4">The sequence shown here is derived from an EMBL/GenBank/DDBJ whole genome shotgun (WGS) entry which is preliminary data.</text>
</comment>
<name>A0A443IF53_9GAMM</name>
<accession>A0A443IF53</accession>
<gene>
    <name evidence="4" type="ORF">ED28_06855</name>
</gene>
<dbReference type="InterPro" id="IPR045337">
    <property type="entry name" value="MmgE_PrpD_C"/>
</dbReference>
<feature type="domain" description="MmgE/PrpD N-terminal" evidence="2">
    <location>
        <begin position="19"/>
        <end position="257"/>
    </location>
</feature>
<dbReference type="Proteomes" id="UP000288794">
    <property type="component" value="Unassembled WGS sequence"/>
</dbReference>
<evidence type="ECO:0000313" key="5">
    <source>
        <dbReference type="Proteomes" id="UP000288794"/>
    </source>
</evidence>
<dbReference type="PANTHER" id="PTHR16943">
    <property type="entry name" value="2-METHYLCITRATE DEHYDRATASE-RELATED"/>
    <property type="match status" value="1"/>
</dbReference>
<dbReference type="AlphaFoldDB" id="A0A443IF53"/>
<feature type="domain" description="MmgE/PrpD C-terminal" evidence="3">
    <location>
        <begin position="280"/>
        <end position="433"/>
    </location>
</feature>
<dbReference type="EMBL" id="JMEE01000009">
    <property type="protein sequence ID" value="RWR02697.1"/>
    <property type="molecule type" value="Genomic_DNA"/>
</dbReference>
<organism evidence="4 5">
    <name type="scientific">[Pantoea] beijingensis</name>
    <dbReference type="NCBI Taxonomy" id="1324864"/>
    <lineage>
        <taxon>Bacteria</taxon>
        <taxon>Pseudomonadati</taxon>
        <taxon>Pseudomonadota</taxon>
        <taxon>Gammaproteobacteria</taxon>
        <taxon>Enterobacterales</taxon>
        <taxon>Erwiniaceae</taxon>
        <taxon>Erwinia</taxon>
    </lineage>
</organism>
<keyword evidence="5" id="KW-1185">Reference proteome</keyword>
<dbReference type="InterPro" id="IPR045336">
    <property type="entry name" value="MmgE_PrpD_N"/>
</dbReference>
<proteinExistence type="inferred from homology"/>
<dbReference type="Pfam" id="PF19305">
    <property type="entry name" value="MmgE_PrpD_C"/>
    <property type="match status" value="1"/>
</dbReference>
<dbReference type="SUPFAM" id="SSF103378">
    <property type="entry name" value="2-methylcitrate dehydratase PrpD"/>
    <property type="match status" value="1"/>
</dbReference>
<dbReference type="InterPro" id="IPR036148">
    <property type="entry name" value="MmgE/PrpD_sf"/>
</dbReference>
<dbReference type="Gene3D" id="3.30.1330.120">
    <property type="entry name" value="2-methylcitrate dehydratase PrpD"/>
    <property type="match status" value="1"/>
</dbReference>
<reference evidence="4 5" key="1">
    <citation type="submission" date="2014-04" db="EMBL/GenBank/DDBJ databases">
        <title>Draft genome sequence of Pantoea beijingensis strain LMG 27579, an emerging pathogen to Pleurotus eryngii with potential industrial application.</title>
        <authorList>
            <person name="Xu F."/>
            <person name="Liu Y."/>
            <person name="Wang S."/>
            <person name="Yin Y."/>
            <person name="Ma Y."/>
            <person name="Zhao S."/>
            <person name="Rong C."/>
        </authorList>
    </citation>
    <scope>NUCLEOTIDE SEQUENCE [LARGE SCALE GENOMIC DNA]</scope>
    <source>
        <strain evidence="4 5">LMG 27579</strain>
    </source>
</reference>
<dbReference type="InterPro" id="IPR042183">
    <property type="entry name" value="MmgE/PrpD_sf_1"/>
</dbReference>
<dbReference type="RefSeq" id="WP_128176488.1">
    <property type="nucleotide sequence ID" value="NZ_CP071409.1"/>
</dbReference>
<comment type="similarity">
    <text evidence="1">Belongs to the PrpD family.</text>
</comment>
<dbReference type="Pfam" id="PF03972">
    <property type="entry name" value="MmgE_PrpD_N"/>
    <property type="match status" value="1"/>
</dbReference>
<evidence type="ECO:0000313" key="4">
    <source>
        <dbReference type="EMBL" id="RWR02697.1"/>
    </source>
</evidence>
<evidence type="ECO:0000259" key="3">
    <source>
        <dbReference type="Pfam" id="PF19305"/>
    </source>
</evidence>
<evidence type="ECO:0000259" key="2">
    <source>
        <dbReference type="Pfam" id="PF03972"/>
    </source>
</evidence>
<dbReference type="InterPro" id="IPR005656">
    <property type="entry name" value="MmgE_PrpD"/>
</dbReference>
<dbReference type="Gene3D" id="1.10.4100.10">
    <property type="entry name" value="2-methylcitrate dehydratase PrpD"/>
    <property type="match status" value="1"/>
</dbReference>